<protein>
    <submittedName>
        <fullName evidence="3">Tetratricopeptide repeat protein</fullName>
    </submittedName>
</protein>
<evidence type="ECO:0000256" key="1">
    <source>
        <dbReference type="PROSITE-ProRule" id="PRU00339"/>
    </source>
</evidence>
<dbReference type="HOGENOM" id="CLU_105079_0_0_10"/>
<dbReference type="InterPro" id="IPR011990">
    <property type="entry name" value="TPR-like_helical_dom_sf"/>
</dbReference>
<gene>
    <name evidence="3" type="ORF">FAES_3366</name>
</gene>
<dbReference type="EMBL" id="HE796683">
    <property type="protein sequence ID" value="CCH01374.1"/>
    <property type="molecule type" value="Genomic_DNA"/>
</dbReference>
<dbReference type="STRING" id="1166018.FAES_3366"/>
<sequence length="234" mass="26201">MLLSRIVILSVLLVSWLETALSDSSLGLVSRRNRARKQAAVAYRSGRYAEALALYRYVEETTPTPTLAERINVAQSLFQLRQYKAAQRELQQPGADPTPELTATAATQLGVLACLAKDTTSALTHFQKALLSNPNNMAARQNYELVKMRFSGKKPAKKPAQQTPKPTEAPQPTQGQRVEQTEQQRDQLNRFRNAAMSEQQAKQLLDALQADDLPYELARRKARRTKPQATAGRW</sequence>
<name>I0KB71_9BACT</name>
<dbReference type="SUPFAM" id="SSF48452">
    <property type="entry name" value="TPR-like"/>
    <property type="match status" value="1"/>
</dbReference>
<dbReference type="eggNOG" id="COG0457">
    <property type="taxonomic scope" value="Bacteria"/>
</dbReference>
<dbReference type="KEGG" id="fae:FAES_3366"/>
<dbReference type="RefSeq" id="WP_015332473.1">
    <property type="nucleotide sequence ID" value="NC_020054.1"/>
</dbReference>
<dbReference type="OrthoDB" id="597471at2"/>
<evidence type="ECO:0000256" key="2">
    <source>
        <dbReference type="SAM" id="MobiDB-lite"/>
    </source>
</evidence>
<dbReference type="AlphaFoldDB" id="I0KB71"/>
<feature type="region of interest" description="Disordered" evidence="2">
    <location>
        <begin position="151"/>
        <end position="203"/>
    </location>
</feature>
<dbReference type="PROSITE" id="PS50005">
    <property type="entry name" value="TPR"/>
    <property type="match status" value="1"/>
</dbReference>
<feature type="compositionally biased region" description="Basic and acidic residues" evidence="2">
    <location>
        <begin position="179"/>
        <end position="189"/>
    </location>
</feature>
<proteinExistence type="predicted"/>
<reference evidence="3 4" key="1">
    <citation type="journal article" date="2012" name="J. Bacteriol.">
        <title>Genome Sequence of Fibrella aestuarina BUZ 2T, a Filamentous Marine Bacterium.</title>
        <authorList>
            <person name="Filippini M."/>
            <person name="Qi W."/>
            <person name="Blom J."/>
            <person name="Goesmann A."/>
            <person name="Smits T.H."/>
            <person name="Bagheri H.C."/>
        </authorList>
    </citation>
    <scope>NUCLEOTIDE SEQUENCE [LARGE SCALE GENOMIC DNA]</scope>
    <source>
        <strain evidence="4">BUZ 2T</strain>
    </source>
</reference>
<feature type="repeat" description="TPR" evidence="1">
    <location>
        <begin position="103"/>
        <end position="136"/>
    </location>
</feature>
<keyword evidence="1" id="KW-0802">TPR repeat</keyword>
<evidence type="ECO:0000313" key="3">
    <source>
        <dbReference type="EMBL" id="CCH01374.1"/>
    </source>
</evidence>
<dbReference type="PATRIC" id="fig|1166018.3.peg.5140"/>
<dbReference type="Proteomes" id="UP000011058">
    <property type="component" value="Chromosome"/>
</dbReference>
<dbReference type="InterPro" id="IPR019734">
    <property type="entry name" value="TPR_rpt"/>
</dbReference>
<accession>I0KB71</accession>
<keyword evidence="4" id="KW-1185">Reference proteome</keyword>
<organism evidence="3 4">
    <name type="scientific">Fibrella aestuarina BUZ 2</name>
    <dbReference type="NCBI Taxonomy" id="1166018"/>
    <lineage>
        <taxon>Bacteria</taxon>
        <taxon>Pseudomonadati</taxon>
        <taxon>Bacteroidota</taxon>
        <taxon>Cytophagia</taxon>
        <taxon>Cytophagales</taxon>
        <taxon>Spirosomataceae</taxon>
        <taxon>Fibrella</taxon>
    </lineage>
</organism>
<dbReference type="Gene3D" id="1.25.40.10">
    <property type="entry name" value="Tetratricopeptide repeat domain"/>
    <property type="match status" value="1"/>
</dbReference>
<evidence type="ECO:0000313" key="4">
    <source>
        <dbReference type="Proteomes" id="UP000011058"/>
    </source>
</evidence>